<dbReference type="Pfam" id="PF20410">
    <property type="entry name" value="X-Tfes_XVIPCD"/>
    <property type="match status" value="2"/>
</dbReference>
<proteinExistence type="predicted"/>
<comment type="caution">
    <text evidence="4">The sequence shown here is derived from an EMBL/GenBank/DDBJ whole genome shotgun (WGS) entry which is preliminary data.</text>
</comment>
<dbReference type="InterPro" id="IPR046519">
    <property type="entry name" value="X-Tfes_XVIPCD"/>
</dbReference>
<keyword evidence="5" id="KW-1185">Reference proteome</keyword>
<dbReference type="InterPro" id="IPR036365">
    <property type="entry name" value="PGBD-like_sf"/>
</dbReference>
<feature type="domain" description="Peptidoglycan binding-like" evidence="2">
    <location>
        <begin position="246"/>
        <end position="307"/>
    </location>
</feature>
<dbReference type="SUPFAM" id="SSF47090">
    <property type="entry name" value="PGBD-like"/>
    <property type="match status" value="1"/>
</dbReference>
<evidence type="ECO:0008006" key="6">
    <source>
        <dbReference type="Google" id="ProtNLM"/>
    </source>
</evidence>
<dbReference type="InterPro" id="IPR023346">
    <property type="entry name" value="Lysozyme-like_dom_sf"/>
</dbReference>
<evidence type="ECO:0000259" key="2">
    <source>
        <dbReference type="Pfam" id="PF01471"/>
    </source>
</evidence>
<evidence type="ECO:0000256" key="1">
    <source>
        <dbReference type="SAM" id="MobiDB-lite"/>
    </source>
</evidence>
<feature type="domain" description="X-Tfes XVIPCD" evidence="3">
    <location>
        <begin position="392"/>
        <end position="452"/>
    </location>
</feature>
<dbReference type="Pfam" id="PF01471">
    <property type="entry name" value="PG_binding_1"/>
    <property type="match status" value="1"/>
</dbReference>
<accession>A0ABQ2E6N0</accession>
<organism evidence="4 5">
    <name type="scientific">Luteimonas terricola</name>
    <dbReference type="NCBI Taxonomy" id="645597"/>
    <lineage>
        <taxon>Bacteria</taxon>
        <taxon>Pseudomonadati</taxon>
        <taxon>Pseudomonadota</taxon>
        <taxon>Gammaproteobacteria</taxon>
        <taxon>Lysobacterales</taxon>
        <taxon>Lysobacteraceae</taxon>
        <taxon>Luteimonas</taxon>
    </lineage>
</organism>
<evidence type="ECO:0000313" key="5">
    <source>
        <dbReference type="Proteomes" id="UP000599009"/>
    </source>
</evidence>
<dbReference type="Gene3D" id="1.10.101.10">
    <property type="entry name" value="PGBD-like superfamily/PGBD"/>
    <property type="match status" value="1"/>
</dbReference>
<dbReference type="InterPro" id="IPR002477">
    <property type="entry name" value="Peptidoglycan-bd-like"/>
</dbReference>
<evidence type="ECO:0000313" key="4">
    <source>
        <dbReference type="EMBL" id="GGJ97336.1"/>
    </source>
</evidence>
<feature type="domain" description="X-Tfes XVIPCD" evidence="3">
    <location>
        <begin position="338"/>
        <end position="383"/>
    </location>
</feature>
<reference evidence="5" key="1">
    <citation type="journal article" date="2019" name="Int. J. Syst. Evol. Microbiol.">
        <title>The Global Catalogue of Microorganisms (GCM) 10K type strain sequencing project: providing services to taxonomists for standard genome sequencing and annotation.</title>
        <authorList>
            <consortium name="The Broad Institute Genomics Platform"/>
            <consortium name="The Broad Institute Genome Sequencing Center for Infectious Disease"/>
            <person name="Wu L."/>
            <person name="Ma J."/>
        </authorList>
    </citation>
    <scope>NUCLEOTIDE SEQUENCE [LARGE SCALE GENOMIC DNA]</scope>
    <source>
        <strain evidence="5">CGMCC 1.8985</strain>
    </source>
</reference>
<dbReference type="Proteomes" id="UP000599009">
    <property type="component" value="Unassembled WGS sequence"/>
</dbReference>
<sequence>MSNGEGRSTGGFGIDRESSVNLIVRTALNHGVSDPKQIAYMLATAQHETRDFAAPEEDYGRSQARKLGYSGGEDFYGRGYVHLTHDYNYRKFDELLSLDGELVKNPDRAKEPELAAQILVIGMRDGLFTGRRLDRYINDDSQDTYNARRVVNGITSQAWTIKAAEDCDQYATAWEQSVPMLIEKAREQDPVAALDWNQKLQQTLDGIVPRAAAVSSEVKDGLPDYLRVNPVPERPSAAGDLQQGARGERVRALQSALGGLGIRDGHGRALTVDGIFGSSTRQAVENFQLWNGLDTSGVVDRRTRELLRDSRTRTAVMHPGDAHDTAAAPARTLPDPTNPSHPDHAMYERIRAGVRAIEEANGKPYDEASERISRSLLARCKGAGACPHAADASVAPVAPGMVLRRVDHVLMGTTGNVFAIEGRLDDPAHKRASVSAADAALVTVEESDRRLAAVNTLGEREQDVGRHHALAPRPGQPSAGTPCMAG</sequence>
<name>A0ABQ2E6N0_9GAMM</name>
<feature type="region of interest" description="Disordered" evidence="1">
    <location>
        <begin position="459"/>
        <end position="486"/>
    </location>
</feature>
<dbReference type="EMBL" id="BMME01000001">
    <property type="protein sequence ID" value="GGJ97336.1"/>
    <property type="molecule type" value="Genomic_DNA"/>
</dbReference>
<dbReference type="InterPro" id="IPR036366">
    <property type="entry name" value="PGBDSf"/>
</dbReference>
<dbReference type="Gene3D" id="1.10.530.10">
    <property type="match status" value="1"/>
</dbReference>
<evidence type="ECO:0000259" key="3">
    <source>
        <dbReference type="Pfam" id="PF20410"/>
    </source>
</evidence>
<gene>
    <name evidence="4" type="ORF">GCM10011394_02790</name>
</gene>
<protein>
    <recommendedName>
        <fullName evidence="6">Peptidoglycan binding-like domain-containing protein</fullName>
    </recommendedName>
</protein>
<feature type="region of interest" description="Disordered" evidence="1">
    <location>
        <begin position="318"/>
        <end position="341"/>
    </location>
</feature>
<dbReference type="RefSeq" id="WP_132985778.1">
    <property type="nucleotide sequence ID" value="NZ_BMME01000001.1"/>
</dbReference>
<dbReference type="SUPFAM" id="SSF53955">
    <property type="entry name" value="Lysozyme-like"/>
    <property type="match status" value="1"/>
</dbReference>